<sequence>MLEKEKKILQDEYERSLNIVKGSKTHRCFVDEKIAHSLQVFEAGNYLLKNENAFKNWSSKLIRMARTAVLFHDVGRFQETVDKLKYPNVYSDHALLGYDFLRQYPEYNDLRILLPVKYHSCMIEELYKDHEYQNVEDPQIKYEIEKITFLVRDADKIANFNLLAHSDKDIRRLFNIDLKSKTARTPLSPAVQACVFEKRPVKREDVRTLSDSILSLICWIFDLNYNSSFSYIRKNECFDFLLQLLNKSNADAQSQKKIETAVNDYLNNKYQQLQGTL</sequence>
<dbReference type="AlphaFoldDB" id="A0A9D1M2Y4"/>
<evidence type="ECO:0000313" key="3">
    <source>
        <dbReference type="Proteomes" id="UP000824107"/>
    </source>
</evidence>
<dbReference type="InterPro" id="IPR003607">
    <property type="entry name" value="HD/PDEase_dom"/>
</dbReference>
<evidence type="ECO:0000313" key="2">
    <source>
        <dbReference type="EMBL" id="HIU52607.1"/>
    </source>
</evidence>
<protein>
    <submittedName>
        <fullName evidence="2">HD domain-containing protein</fullName>
    </submittedName>
</protein>
<organism evidence="2 3">
    <name type="scientific">Candidatus Scatocola faecipullorum</name>
    <dbReference type="NCBI Taxonomy" id="2840917"/>
    <lineage>
        <taxon>Bacteria</taxon>
        <taxon>Pseudomonadati</taxon>
        <taxon>Pseudomonadota</taxon>
        <taxon>Alphaproteobacteria</taxon>
        <taxon>Rhodospirillales</taxon>
        <taxon>Rhodospirillaceae</taxon>
        <taxon>Rhodospirillaceae incertae sedis</taxon>
        <taxon>Candidatus Scatocola</taxon>
    </lineage>
</organism>
<proteinExistence type="predicted"/>
<dbReference type="Proteomes" id="UP000824107">
    <property type="component" value="Unassembled WGS sequence"/>
</dbReference>
<accession>A0A9D1M2Y4</accession>
<evidence type="ECO:0000259" key="1">
    <source>
        <dbReference type="Pfam" id="PF01966"/>
    </source>
</evidence>
<dbReference type="CDD" id="cd00077">
    <property type="entry name" value="HDc"/>
    <property type="match status" value="1"/>
</dbReference>
<dbReference type="EMBL" id="DVNC01000010">
    <property type="protein sequence ID" value="HIU52607.1"/>
    <property type="molecule type" value="Genomic_DNA"/>
</dbReference>
<reference evidence="2" key="2">
    <citation type="journal article" date="2021" name="PeerJ">
        <title>Extensive microbial diversity within the chicken gut microbiome revealed by metagenomics and culture.</title>
        <authorList>
            <person name="Gilroy R."/>
            <person name="Ravi A."/>
            <person name="Getino M."/>
            <person name="Pursley I."/>
            <person name="Horton D.L."/>
            <person name="Alikhan N.F."/>
            <person name="Baker D."/>
            <person name="Gharbi K."/>
            <person name="Hall N."/>
            <person name="Watson M."/>
            <person name="Adriaenssens E.M."/>
            <person name="Foster-Nyarko E."/>
            <person name="Jarju S."/>
            <person name="Secka A."/>
            <person name="Antonio M."/>
            <person name="Oren A."/>
            <person name="Chaudhuri R.R."/>
            <person name="La Ragione R."/>
            <person name="Hildebrand F."/>
            <person name="Pallen M.J."/>
        </authorList>
    </citation>
    <scope>NUCLEOTIDE SEQUENCE</scope>
    <source>
        <strain evidence="2">ChiW3-316</strain>
    </source>
</reference>
<reference evidence="2" key="1">
    <citation type="submission" date="2020-10" db="EMBL/GenBank/DDBJ databases">
        <authorList>
            <person name="Gilroy R."/>
        </authorList>
    </citation>
    <scope>NUCLEOTIDE SEQUENCE</scope>
    <source>
        <strain evidence="2">ChiW3-316</strain>
    </source>
</reference>
<comment type="caution">
    <text evidence="2">The sequence shown here is derived from an EMBL/GenBank/DDBJ whole genome shotgun (WGS) entry which is preliminary data.</text>
</comment>
<dbReference type="Gene3D" id="1.10.3210.10">
    <property type="entry name" value="Hypothetical protein af1432"/>
    <property type="match status" value="1"/>
</dbReference>
<dbReference type="InterPro" id="IPR006674">
    <property type="entry name" value="HD_domain"/>
</dbReference>
<dbReference type="SUPFAM" id="SSF109604">
    <property type="entry name" value="HD-domain/PDEase-like"/>
    <property type="match status" value="1"/>
</dbReference>
<feature type="domain" description="HD" evidence="1">
    <location>
        <begin position="35"/>
        <end position="156"/>
    </location>
</feature>
<dbReference type="Pfam" id="PF01966">
    <property type="entry name" value="HD"/>
    <property type="match status" value="1"/>
</dbReference>
<name>A0A9D1M2Y4_9PROT</name>
<gene>
    <name evidence="2" type="ORF">IAD20_00830</name>
</gene>